<dbReference type="Proteomes" id="UP000077266">
    <property type="component" value="Unassembled WGS sequence"/>
</dbReference>
<dbReference type="Pfam" id="PF13446">
    <property type="entry name" value="RPT"/>
    <property type="match status" value="1"/>
</dbReference>
<dbReference type="STRING" id="1314781.A0A165IL71"/>
<keyword evidence="3" id="KW-1185">Reference proteome</keyword>
<dbReference type="EMBL" id="KV425988">
    <property type="protein sequence ID" value="KZV93553.1"/>
    <property type="molecule type" value="Genomic_DNA"/>
</dbReference>
<name>A0A165IL71_EXIGL</name>
<evidence type="ECO:0000313" key="3">
    <source>
        <dbReference type="Proteomes" id="UP000077266"/>
    </source>
</evidence>
<dbReference type="InterPro" id="IPR025305">
    <property type="entry name" value="UCH_repeat_domain"/>
</dbReference>
<dbReference type="OrthoDB" id="3039177at2759"/>
<evidence type="ECO:0000259" key="1">
    <source>
        <dbReference type="Pfam" id="PF13446"/>
    </source>
</evidence>
<feature type="domain" description="UCH repeated" evidence="1">
    <location>
        <begin position="585"/>
        <end position="642"/>
    </location>
</feature>
<evidence type="ECO:0000313" key="2">
    <source>
        <dbReference type="EMBL" id="KZV93553.1"/>
    </source>
</evidence>
<gene>
    <name evidence="2" type="ORF">EXIGLDRAFT_835623</name>
</gene>
<dbReference type="AlphaFoldDB" id="A0A165IL71"/>
<reference evidence="2 3" key="1">
    <citation type="journal article" date="2016" name="Mol. Biol. Evol.">
        <title>Comparative Genomics of Early-Diverging Mushroom-Forming Fungi Provides Insights into the Origins of Lignocellulose Decay Capabilities.</title>
        <authorList>
            <person name="Nagy L.G."/>
            <person name="Riley R."/>
            <person name="Tritt A."/>
            <person name="Adam C."/>
            <person name="Daum C."/>
            <person name="Floudas D."/>
            <person name="Sun H."/>
            <person name="Yadav J.S."/>
            <person name="Pangilinan J."/>
            <person name="Larsson K.H."/>
            <person name="Matsuura K."/>
            <person name="Barry K."/>
            <person name="Labutti K."/>
            <person name="Kuo R."/>
            <person name="Ohm R.A."/>
            <person name="Bhattacharya S.S."/>
            <person name="Shirouzu T."/>
            <person name="Yoshinaga Y."/>
            <person name="Martin F.M."/>
            <person name="Grigoriev I.V."/>
            <person name="Hibbett D.S."/>
        </authorList>
    </citation>
    <scope>NUCLEOTIDE SEQUENCE [LARGE SCALE GENOMIC DNA]</scope>
    <source>
        <strain evidence="2 3">HHB12029</strain>
    </source>
</reference>
<protein>
    <recommendedName>
        <fullName evidence="1">UCH repeated domain-containing protein</fullName>
    </recommendedName>
</protein>
<sequence length="652" mass="74910">MSERSLPTTLSDDSALDEYAHWWDRTRHLPRAHAPGMLPPLLAQTLRLAHPAFARVTVDPPTMTQVWGSMEPLHLNPIPLPPDDTDWYKARPHRDAMYVFESHSWVVMSVRSRKALPGVVNLRNREEEKFLGRDAVEERLEVPVCHSSTTDEDGTGTGRPHHFHRFMDAVPFGASHTDTVHDDASSCAWERTRLPRALDLYACCVCSTHVLVSERIPGIIPSELLDKLRAERAAFPKTKAGHSVEDRVVRALETIISIVQNVLWRGITMDIRNNTSNFRERVGHTPTVHAIFETLQFKWESDVLRPPDMRPRSNNGARREIKTFLLRAWVELRAWLGEYRARYGSRVQRPELPPFVITQDATPLIESAIGAAKFQIPRRAPPGEALLQPEDCWIALGLTQDTFSPDLVKHAYFAQLHCDPLRTPFYFMQLQNLRRIAYDESNPTETEPVQRLIYDERVRNRWDANDLHAAVRALGFNYAPGLHQTKYLEDLRIALDVDFFSCLIPNSTNLQFNIVHEEMFESAYKYMMQRTEHDRSIAEEHPDIATVTLRRAELRNSLSTIAEHLGSHRLKVLSLRQGDWEPMGLEEAYTLLHASPEVDDETLVIAHRMQVHEAHREDIPRLREALEVIAHAKRSARLKKYLVSGEFQFADD</sequence>
<accession>A0A165IL71</accession>
<organism evidence="2 3">
    <name type="scientific">Exidia glandulosa HHB12029</name>
    <dbReference type="NCBI Taxonomy" id="1314781"/>
    <lineage>
        <taxon>Eukaryota</taxon>
        <taxon>Fungi</taxon>
        <taxon>Dikarya</taxon>
        <taxon>Basidiomycota</taxon>
        <taxon>Agaricomycotina</taxon>
        <taxon>Agaricomycetes</taxon>
        <taxon>Auriculariales</taxon>
        <taxon>Exidiaceae</taxon>
        <taxon>Exidia</taxon>
    </lineage>
</organism>
<dbReference type="InParanoid" id="A0A165IL71"/>
<proteinExistence type="predicted"/>